<dbReference type="AlphaFoldDB" id="A0A4R7HYF8"/>
<dbReference type="OrthoDB" id="5113267at2"/>
<comment type="caution">
    <text evidence="5">The sequence shown here is derived from an EMBL/GenBank/DDBJ whole genome shotgun (WGS) entry which is preliminary data.</text>
</comment>
<feature type="domain" description="SpaA-like prealbumin fold" evidence="4">
    <location>
        <begin position="277"/>
        <end position="348"/>
    </location>
</feature>
<dbReference type="EMBL" id="SOAU01000001">
    <property type="protein sequence ID" value="TDT15266.1"/>
    <property type="molecule type" value="Genomic_DNA"/>
</dbReference>
<reference evidence="5 6" key="1">
    <citation type="submission" date="2019-03" db="EMBL/GenBank/DDBJ databases">
        <title>Sequencing the genomes of 1000 actinobacteria strains.</title>
        <authorList>
            <person name="Klenk H.-P."/>
        </authorList>
    </citation>
    <scope>NUCLEOTIDE SEQUENCE [LARGE SCALE GENOMIC DNA]</scope>
    <source>
        <strain evidence="5 6">DSM 18936</strain>
    </source>
</reference>
<dbReference type="Proteomes" id="UP000294558">
    <property type="component" value="Unassembled WGS sequence"/>
</dbReference>
<name>A0A4R7HYF8_9ACTN</name>
<evidence type="ECO:0000256" key="3">
    <source>
        <dbReference type="SAM" id="SignalP"/>
    </source>
</evidence>
<keyword evidence="2" id="KW-0812">Transmembrane</keyword>
<organism evidence="5 6">
    <name type="scientific">Ilumatobacter fluminis</name>
    <dbReference type="NCBI Taxonomy" id="467091"/>
    <lineage>
        <taxon>Bacteria</taxon>
        <taxon>Bacillati</taxon>
        <taxon>Actinomycetota</taxon>
        <taxon>Acidimicrobiia</taxon>
        <taxon>Acidimicrobiales</taxon>
        <taxon>Ilumatobacteraceae</taxon>
        <taxon>Ilumatobacter</taxon>
    </lineage>
</organism>
<dbReference type="RefSeq" id="WP_133867731.1">
    <property type="nucleotide sequence ID" value="NZ_SOAU01000001.1"/>
</dbReference>
<feature type="domain" description="SpaA-like prealbumin fold" evidence="4">
    <location>
        <begin position="158"/>
        <end position="234"/>
    </location>
</feature>
<keyword evidence="3" id="KW-0732">Signal</keyword>
<dbReference type="Pfam" id="PF19403">
    <property type="entry name" value="SpaA_2"/>
    <property type="match status" value="2"/>
</dbReference>
<keyword evidence="6" id="KW-1185">Reference proteome</keyword>
<evidence type="ECO:0000256" key="2">
    <source>
        <dbReference type="SAM" id="Phobius"/>
    </source>
</evidence>
<sequence>MRKRSIFVAAGMAAATIIGAMSPAAPASAGVDQDVDVDVRIISPDPVGTLEGLTLELWDVSSTPMLVPGSPCGSGSTLTGFAAPGGFSAYAGGDCEILSNGTYAIGLDGVPEGMTVTGSCFVEDNNYEVLDGDQFQFEIDDPFQLVQCDLDLIQPMLLVDKVVASGTADTSDFTIEVYGEGGVSVATGQDLSTDQCNDFGELENCLVVPLPAGTYQLGESGPDGYVASNVGCRGLQEFLLAESFPAGIGEFTISDDPTTEIESVALCEITNDYYEGSLVVTKSVTNDDGGLLGPDDFVAEIFTEPEGTPVTSATCMADGTCLDVTLPIGDYRIGEADPQGYTPSVTCTVTVEPDGPGDITTTPPDTVEPRQNEAIPGDDAVATVEPFGEVTCKIVNDDPTTTTTMAPTTTDQDGGANVPTTVAPILPPTGDDNGTMAIIATLLIAIGGALLVARRRIA</sequence>
<feature type="transmembrane region" description="Helical" evidence="2">
    <location>
        <begin position="434"/>
        <end position="453"/>
    </location>
</feature>
<proteinExistence type="predicted"/>
<dbReference type="NCBIfam" id="TIGR01167">
    <property type="entry name" value="LPXTG_anchor"/>
    <property type="match status" value="1"/>
</dbReference>
<keyword evidence="2" id="KW-0472">Membrane</keyword>
<feature type="compositionally biased region" description="Low complexity" evidence="1">
    <location>
        <begin position="353"/>
        <end position="365"/>
    </location>
</feature>
<evidence type="ECO:0000313" key="6">
    <source>
        <dbReference type="Proteomes" id="UP000294558"/>
    </source>
</evidence>
<evidence type="ECO:0000256" key="1">
    <source>
        <dbReference type="SAM" id="MobiDB-lite"/>
    </source>
</evidence>
<feature type="signal peptide" evidence="3">
    <location>
        <begin position="1"/>
        <end position="29"/>
    </location>
</feature>
<dbReference type="InterPro" id="IPR045826">
    <property type="entry name" value="SpaA_PFL_dom_2"/>
</dbReference>
<evidence type="ECO:0000259" key="4">
    <source>
        <dbReference type="Pfam" id="PF19403"/>
    </source>
</evidence>
<accession>A0A4R7HYF8</accession>
<feature type="chain" id="PRO_5039165180" evidence="3">
    <location>
        <begin position="30"/>
        <end position="458"/>
    </location>
</feature>
<keyword evidence="2" id="KW-1133">Transmembrane helix</keyword>
<feature type="region of interest" description="Disordered" evidence="1">
    <location>
        <begin position="353"/>
        <end position="373"/>
    </location>
</feature>
<evidence type="ECO:0000313" key="5">
    <source>
        <dbReference type="EMBL" id="TDT15266.1"/>
    </source>
</evidence>
<protein>
    <submittedName>
        <fullName evidence="5">LPXTG-motif cell wall-anchored protein</fullName>
    </submittedName>
</protein>
<gene>
    <name evidence="5" type="ORF">BDK89_0832</name>
</gene>